<organism evidence="1 2">
    <name type="scientific">Candidatus Odoribacter faecigallinarum</name>
    <dbReference type="NCBI Taxonomy" id="2838706"/>
    <lineage>
        <taxon>Bacteria</taxon>
        <taxon>Pseudomonadati</taxon>
        <taxon>Bacteroidota</taxon>
        <taxon>Bacteroidia</taxon>
        <taxon>Bacteroidales</taxon>
        <taxon>Odoribacteraceae</taxon>
        <taxon>Odoribacter</taxon>
    </lineage>
</organism>
<dbReference type="Gene3D" id="3.10.620.30">
    <property type="match status" value="1"/>
</dbReference>
<dbReference type="AlphaFoldDB" id="A0A9D2AAP5"/>
<evidence type="ECO:0000313" key="1">
    <source>
        <dbReference type="EMBL" id="HIX02843.1"/>
    </source>
</evidence>
<dbReference type="Proteomes" id="UP000824202">
    <property type="component" value="Unassembled WGS sequence"/>
</dbReference>
<dbReference type="EMBL" id="DXFT01000036">
    <property type="protein sequence ID" value="HIX02843.1"/>
    <property type="molecule type" value="Genomic_DNA"/>
</dbReference>
<evidence type="ECO:0008006" key="3">
    <source>
        <dbReference type="Google" id="ProtNLM"/>
    </source>
</evidence>
<accession>A0A9D2AAP5</accession>
<reference evidence="1" key="2">
    <citation type="submission" date="2021-04" db="EMBL/GenBank/DDBJ databases">
        <authorList>
            <person name="Gilroy R."/>
        </authorList>
    </citation>
    <scope>NUCLEOTIDE SEQUENCE</scope>
    <source>
        <strain evidence="1">23274</strain>
    </source>
</reference>
<gene>
    <name evidence="1" type="ORF">H9863_01840</name>
</gene>
<evidence type="ECO:0000313" key="2">
    <source>
        <dbReference type="Proteomes" id="UP000824202"/>
    </source>
</evidence>
<name>A0A9D2AAP5_9BACT</name>
<reference evidence="1" key="1">
    <citation type="journal article" date="2021" name="PeerJ">
        <title>Extensive microbial diversity within the chicken gut microbiome revealed by metagenomics and culture.</title>
        <authorList>
            <person name="Gilroy R."/>
            <person name="Ravi A."/>
            <person name="Getino M."/>
            <person name="Pursley I."/>
            <person name="Horton D.L."/>
            <person name="Alikhan N.F."/>
            <person name="Baker D."/>
            <person name="Gharbi K."/>
            <person name="Hall N."/>
            <person name="Watson M."/>
            <person name="Adriaenssens E.M."/>
            <person name="Foster-Nyarko E."/>
            <person name="Jarju S."/>
            <person name="Secka A."/>
            <person name="Antonio M."/>
            <person name="Oren A."/>
            <person name="Chaudhuri R.R."/>
            <person name="La Ragione R."/>
            <person name="Hildebrand F."/>
            <person name="Pallen M.J."/>
        </authorList>
    </citation>
    <scope>NUCLEOTIDE SEQUENCE</scope>
    <source>
        <strain evidence="1">23274</strain>
    </source>
</reference>
<comment type="caution">
    <text evidence="1">The sequence shown here is derived from an EMBL/GenBank/DDBJ whole genome shotgun (WGS) entry which is preliminary data.</text>
</comment>
<protein>
    <recommendedName>
        <fullName evidence="3">Transglutaminase-like domain-containing protein</fullName>
    </recommendedName>
</protein>
<sequence>MVDMKRAMVLCGLILVAVLRMDAQENKTFREQYEEFRRQATGEYESFRQKCNEEYAEFMRQAWKEFEMGPAIPKPKEKPVPPVVLPIEDREQPIESHPIPFDGVMPVPVVVPQPQPIEPVTPQPIQVEKPCRVEFFGTELGLSLTEDELFRLNACHDDAISDMWKVLADGRFEGVLGECLDIRQERHLCDWAYLLMLQQIADSFLGEGSNEAVLLTAFLYCQSGYKVRIARQDGRLCLLYATDNRIYDTPSWTVDGESFYPLGDMRGRVFICAAPFPQETSLSLAIPDMPVLQGAFSNERELVSERFPEMKVTAITNRNLLDFYDTYPTSMINEDFGTRWAFYANVPASDEVREVLYPQLRELIAGKSQWEAGNLLLNWVQTAFVYEYDDKVWGEDRAFFPDETLYYPYCDCEDRSILFSRLVRDLMGLEVILLYYPGHLATAVCFTEDVAGDYLLVNGKRYVVCDPTFINANVGRTMTDMDNATAHVILLE</sequence>
<proteinExistence type="predicted"/>